<dbReference type="Proteomes" id="UP000233556">
    <property type="component" value="Unassembled WGS sequence"/>
</dbReference>
<dbReference type="OrthoDB" id="416454at2759"/>
<evidence type="ECO:0000313" key="2">
    <source>
        <dbReference type="EMBL" id="PKU44830.1"/>
    </source>
</evidence>
<keyword evidence="2" id="KW-0695">RNA-directed DNA polymerase</keyword>
<keyword evidence="2" id="KW-0548">Nucleotidyltransferase</keyword>
<gene>
    <name evidence="2" type="ORF">llap_4854</name>
</gene>
<reference evidence="3" key="2">
    <citation type="submission" date="2017-12" db="EMBL/GenBank/DDBJ databases">
        <title>Genome sequence of the Bar-tailed Godwit (Limosa lapponica baueri).</title>
        <authorList>
            <person name="Lima N.C.B."/>
            <person name="Parody-Merino A.M."/>
            <person name="Battley P.F."/>
            <person name="Fidler A.E."/>
            <person name="Prosdocimi F."/>
        </authorList>
    </citation>
    <scope>NUCLEOTIDE SEQUENCE [LARGE SCALE GENOMIC DNA]</scope>
</reference>
<evidence type="ECO:0000259" key="1">
    <source>
        <dbReference type="Pfam" id="PF00078"/>
    </source>
</evidence>
<sequence>MGTLLVEDTEKAELLNAFFVSVFTTKAVLHESQTLETRGKGWREEEFPSVEEDWVRDHLARLDIHKSMGHDGMHPRVLRELADVIAGPLPIIFESSWRPGEVPEDWRKANITPVFKKGKKEDPGNYRPTSLTSIPGKVTEQLVLDVISKYIEEQEVIRGSQHGFTKGKSFLTNLTAFYNDITGCLDEGRAADVIYLDFSKAFVTVSHNILIRKLRKCGQDKGAVSLVNIFINDLDEGTGCILSKFTNDTKLGGLADTPEGCAAIQRDLDRLESWAEKNLIRFNKGKCRVLNLWRKNARHQYRLAVDLLESSSEEKDLGVVVDSKLSMSQQWALVAKRANGILGCVGKSVASRSREVILLLYFAQVRPQLEYCIQFWAPQFKRDRELLERVQPIHKLKICLTSLVVYDRGTASVDKATTTDVIYPEFCKGFVTVTHNILTSKLERYGFDRWTVRWISKWLEGHIQRITVNGSVSKRKSVTSDVPQRSILRPILFNIFINDIGSGIECTVCKFADYTKLDGAVDLLEGRNAIQRKA</sequence>
<keyword evidence="2" id="KW-0808">Transferase</keyword>
<name>A0A2I0UFK9_LIMLA</name>
<organism evidence="2 3">
    <name type="scientific">Limosa lapponica baueri</name>
    <dbReference type="NCBI Taxonomy" id="1758121"/>
    <lineage>
        <taxon>Eukaryota</taxon>
        <taxon>Metazoa</taxon>
        <taxon>Chordata</taxon>
        <taxon>Craniata</taxon>
        <taxon>Vertebrata</taxon>
        <taxon>Euteleostomi</taxon>
        <taxon>Archelosauria</taxon>
        <taxon>Archosauria</taxon>
        <taxon>Dinosauria</taxon>
        <taxon>Saurischia</taxon>
        <taxon>Theropoda</taxon>
        <taxon>Coelurosauria</taxon>
        <taxon>Aves</taxon>
        <taxon>Neognathae</taxon>
        <taxon>Neoaves</taxon>
        <taxon>Charadriiformes</taxon>
        <taxon>Scolopacidae</taxon>
        <taxon>Limosa</taxon>
    </lineage>
</organism>
<evidence type="ECO:0000313" key="3">
    <source>
        <dbReference type="Proteomes" id="UP000233556"/>
    </source>
</evidence>
<dbReference type="CDD" id="cd01650">
    <property type="entry name" value="RT_nLTR_like"/>
    <property type="match status" value="1"/>
</dbReference>
<keyword evidence="3" id="KW-1185">Reference proteome</keyword>
<dbReference type="PANTHER" id="PTHR33332">
    <property type="entry name" value="REVERSE TRANSCRIPTASE DOMAIN-CONTAINING PROTEIN"/>
    <property type="match status" value="1"/>
</dbReference>
<dbReference type="GO" id="GO:0003964">
    <property type="term" value="F:RNA-directed DNA polymerase activity"/>
    <property type="evidence" value="ECO:0007669"/>
    <property type="project" value="UniProtKB-KW"/>
</dbReference>
<dbReference type="Pfam" id="PF00078">
    <property type="entry name" value="RVT_1"/>
    <property type="match status" value="1"/>
</dbReference>
<protein>
    <submittedName>
        <fullName evidence="2">Rna-directed dna polymerase from mobile element jockey-like</fullName>
    </submittedName>
</protein>
<reference evidence="3" key="1">
    <citation type="submission" date="2017-11" db="EMBL/GenBank/DDBJ databases">
        <authorList>
            <person name="Lima N.C."/>
            <person name="Parody-Merino A.M."/>
            <person name="Battley P.F."/>
            <person name="Fidler A.E."/>
            <person name="Prosdocimi F."/>
        </authorList>
    </citation>
    <scope>NUCLEOTIDE SEQUENCE [LARGE SCALE GENOMIC DNA]</scope>
</reference>
<feature type="domain" description="Reverse transcriptase" evidence="1">
    <location>
        <begin position="119"/>
        <end position="220"/>
    </location>
</feature>
<dbReference type="AlphaFoldDB" id="A0A2I0UFK9"/>
<dbReference type="InterPro" id="IPR000477">
    <property type="entry name" value="RT_dom"/>
</dbReference>
<dbReference type="EMBL" id="KZ505800">
    <property type="protein sequence ID" value="PKU44830.1"/>
    <property type="molecule type" value="Genomic_DNA"/>
</dbReference>
<accession>A0A2I0UFK9</accession>
<proteinExistence type="predicted"/>